<dbReference type="Gene3D" id="1.25.40.120">
    <property type="entry name" value="Protein prenylyltransferase"/>
    <property type="match status" value="2"/>
</dbReference>
<evidence type="ECO:0000256" key="2">
    <source>
        <dbReference type="ARBA" id="ARBA00012656"/>
    </source>
</evidence>
<evidence type="ECO:0000256" key="8">
    <source>
        <dbReference type="ARBA" id="ARBA00047658"/>
    </source>
</evidence>
<name>A0AA38FD03_TAXCH</name>
<evidence type="ECO:0000256" key="4">
    <source>
        <dbReference type="ARBA" id="ARBA00022602"/>
    </source>
</evidence>
<dbReference type="EMBL" id="JAHRHJ020000010">
    <property type="protein sequence ID" value="KAH9297565.1"/>
    <property type="molecule type" value="Genomic_DNA"/>
</dbReference>
<evidence type="ECO:0000256" key="3">
    <source>
        <dbReference type="ARBA" id="ARBA00014772"/>
    </source>
</evidence>
<evidence type="ECO:0000256" key="1">
    <source>
        <dbReference type="ARBA" id="ARBA00006734"/>
    </source>
</evidence>
<dbReference type="PANTHER" id="PTHR11129:SF2">
    <property type="entry name" value="GERANYLGERANYL TRANSFERASE TYPE-2 SUBUNIT ALPHA"/>
    <property type="match status" value="1"/>
</dbReference>
<sequence>MHGRPRKLSGDGDGDREKDLAKAARLQSLQSQFFKNHHDKIYSREALQISASLAEINPEILTVWNYRKLAVKKMMESEADGDAVKGVLDEELRVVERALKRNYKSYGAWHHRKWVITMGYSSLDHEFQLLDQFLKADDRNFHGWNYRRFAAEVKKVPDEEELKFTTKKINENFSNYSAWHNRSALLSRMLKNKSEEINTQQKLTEEYELVQQALFTDSDDQSGWFYHLWLVGQTIAPNGPRVEATWPSNGSKVIVEFHEQSHIYAAFDNPFGTDHCFLSEGIPLILHFSEPVKGVNSSTIMIDSLLPESDHLHWTPLSTNGLQAKTWVAMLRLPPYSSSSGTYAVEVIVQDSIGIIASNGYNLASPASLKFSLAFQLATTDCMVRELETVERTWENEIFSPTDIDVDKYPTEFQFFQDVYNQKIPKWQHETLEREIKAFRELLEIEMDSKWAKLTLARLLRARDIFSSGSVLGNIRMNTDEVLQLFNELIDIDPSHGEYYKDQFSLILFDQVTGSKEKLQGYVWDSVGMDSISHRHRHRWLRLNGLSLSRIGCMERLLWVQNLDISHNRLRSIDGLEALQLLSCLNLSYNLLANFTVLAPLRLIKTLRALNIAYNEIGSHSVDTTRYSFPYILNNSSTSTKEFGEDMEQENLESRWGITLTFKGLHLRQLDTAGNPAIDENCKSLLVKMLPTLKWLDGTCTS</sequence>
<dbReference type="GO" id="GO:0097354">
    <property type="term" value="P:prenylation"/>
    <property type="evidence" value="ECO:0007669"/>
    <property type="project" value="UniProtKB-UniRule"/>
</dbReference>
<dbReference type="EC" id="2.5.1.60" evidence="2 9"/>
<dbReference type="GO" id="GO:0004663">
    <property type="term" value="F:Rab geranylgeranyltransferase activity"/>
    <property type="evidence" value="ECO:0007669"/>
    <property type="project" value="UniProtKB-UniRule"/>
</dbReference>
<keyword evidence="11" id="KW-1185">Reference proteome</keyword>
<gene>
    <name evidence="10" type="ORF">KI387_029247</name>
</gene>
<protein>
    <recommendedName>
        <fullName evidence="3 9">Geranylgeranyl transferase type-2 subunit alpha</fullName>
        <ecNumber evidence="2 9">2.5.1.60</ecNumber>
    </recommendedName>
    <alternativeName>
        <fullName evidence="7 9">Geranylgeranyl transferase type II subunit alpha</fullName>
    </alternativeName>
</protein>
<dbReference type="AlphaFoldDB" id="A0AA38FD03"/>
<keyword evidence="4 9" id="KW-0637">Prenyltransferase</keyword>
<evidence type="ECO:0000313" key="11">
    <source>
        <dbReference type="Proteomes" id="UP000824469"/>
    </source>
</evidence>
<keyword evidence="6" id="KW-0677">Repeat</keyword>
<dbReference type="Gene3D" id="3.80.10.10">
    <property type="entry name" value="Ribonuclease Inhibitor"/>
    <property type="match status" value="1"/>
</dbReference>
<evidence type="ECO:0000256" key="9">
    <source>
        <dbReference type="RuleBase" id="RU367120"/>
    </source>
</evidence>
<evidence type="ECO:0000256" key="5">
    <source>
        <dbReference type="ARBA" id="ARBA00022679"/>
    </source>
</evidence>
<dbReference type="Proteomes" id="UP000824469">
    <property type="component" value="Unassembled WGS sequence"/>
</dbReference>
<keyword evidence="5 9" id="KW-0808">Transferase</keyword>
<dbReference type="InterPro" id="IPR032675">
    <property type="entry name" value="LRR_dom_sf"/>
</dbReference>
<comment type="similarity">
    <text evidence="1 9">Belongs to the protein prenyltransferase subunit alpha family.</text>
</comment>
<organism evidence="10 11">
    <name type="scientific">Taxus chinensis</name>
    <name type="common">Chinese yew</name>
    <name type="synonym">Taxus wallichiana var. chinensis</name>
    <dbReference type="NCBI Taxonomy" id="29808"/>
    <lineage>
        <taxon>Eukaryota</taxon>
        <taxon>Viridiplantae</taxon>
        <taxon>Streptophyta</taxon>
        <taxon>Embryophyta</taxon>
        <taxon>Tracheophyta</taxon>
        <taxon>Spermatophyta</taxon>
        <taxon>Pinopsida</taxon>
        <taxon>Pinidae</taxon>
        <taxon>Conifers II</taxon>
        <taxon>Cupressales</taxon>
        <taxon>Taxaceae</taxon>
        <taxon>Taxus</taxon>
    </lineage>
</organism>
<dbReference type="InterPro" id="IPR001611">
    <property type="entry name" value="Leu-rich_rpt"/>
</dbReference>
<dbReference type="SUPFAM" id="SSF52058">
    <property type="entry name" value="L domain-like"/>
    <property type="match status" value="1"/>
</dbReference>
<accession>A0AA38FD03</accession>
<evidence type="ECO:0000313" key="10">
    <source>
        <dbReference type="EMBL" id="KAH9297565.1"/>
    </source>
</evidence>
<comment type="catalytic activity">
    <reaction evidence="8 9">
        <text>geranylgeranyl diphosphate + L-cysteinyl-[protein] = S-geranylgeranyl-L-cysteinyl-[protein] + diphosphate</text>
        <dbReference type="Rhea" id="RHEA:21240"/>
        <dbReference type="Rhea" id="RHEA-COMP:10131"/>
        <dbReference type="Rhea" id="RHEA-COMP:11537"/>
        <dbReference type="ChEBI" id="CHEBI:29950"/>
        <dbReference type="ChEBI" id="CHEBI:33019"/>
        <dbReference type="ChEBI" id="CHEBI:57533"/>
        <dbReference type="ChEBI" id="CHEBI:86021"/>
        <dbReference type="EC" id="2.5.1.60"/>
    </reaction>
</comment>
<dbReference type="SUPFAM" id="SSF48439">
    <property type="entry name" value="Protein prenylyltransferase"/>
    <property type="match status" value="1"/>
</dbReference>
<dbReference type="InterPro" id="IPR002088">
    <property type="entry name" value="Prenyl_trans_a"/>
</dbReference>
<dbReference type="PROSITE" id="PS51450">
    <property type="entry name" value="LRR"/>
    <property type="match status" value="1"/>
</dbReference>
<dbReference type="GO" id="GO:0005968">
    <property type="term" value="C:Rab-protein geranylgeranyltransferase complex"/>
    <property type="evidence" value="ECO:0007669"/>
    <property type="project" value="TreeGrafter"/>
</dbReference>
<dbReference type="FunFam" id="1.25.40.120:FF:000035">
    <property type="entry name" value="Geranylgeranyl transferase type-2 subunit alpha"/>
    <property type="match status" value="1"/>
</dbReference>
<reference evidence="10 11" key="1">
    <citation type="journal article" date="2021" name="Nat. Plants">
        <title>The Taxus genome provides insights into paclitaxel biosynthesis.</title>
        <authorList>
            <person name="Xiong X."/>
            <person name="Gou J."/>
            <person name="Liao Q."/>
            <person name="Li Y."/>
            <person name="Zhou Q."/>
            <person name="Bi G."/>
            <person name="Li C."/>
            <person name="Du R."/>
            <person name="Wang X."/>
            <person name="Sun T."/>
            <person name="Guo L."/>
            <person name="Liang H."/>
            <person name="Lu P."/>
            <person name="Wu Y."/>
            <person name="Zhang Z."/>
            <person name="Ro D.K."/>
            <person name="Shang Y."/>
            <person name="Huang S."/>
            <person name="Yan J."/>
        </authorList>
    </citation>
    <scope>NUCLEOTIDE SEQUENCE [LARGE SCALE GENOMIC DNA]</scope>
    <source>
        <strain evidence="10">Ta-2019</strain>
    </source>
</reference>
<evidence type="ECO:0000256" key="7">
    <source>
        <dbReference type="ARBA" id="ARBA00031267"/>
    </source>
</evidence>
<dbReference type="PANTHER" id="PTHR11129">
    <property type="entry name" value="PROTEIN FARNESYLTRANSFERASE ALPHA SUBUNIT/RAB GERANYLGERANYL TRANSFERASE ALPHA SUBUNIT"/>
    <property type="match status" value="1"/>
</dbReference>
<comment type="function">
    <text evidence="9">Catalyzes the transfer of a geranyl-geranyl moiety from geranyl-geranyl pyrophosphate to cysteines occuring in specific C-terminal amino acid sequences.</text>
</comment>
<dbReference type="Pfam" id="PF01239">
    <property type="entry name" value="PPTA"/>
    <property type="match status" value="4"/>
</dbReference>
<dbReference type="OMA" id="YNEIGSH"/>
<proteinExistence type="inferred from homology"/>
<comment type="caution">
    <text evidence="10">The sequence shown here is derived from an EMBL/GenBank/DDBJ whole genome shotgun (WGS) entry which is preliminary data.</text>
</comment>
<dbReference type="PROSITE" id="PS51147">
    <property type="entry name" value="PFTA"/>
    <property type="match status" value="5"/>
</dbReference>
<evidence type="ECO:0000256" key="6">
    <source>
        <dbReference type="ARBA" id="ARBA00022737"/>
    </source>
</evidence>